<evidence type="ECO:0000313" key="3">
    <source>
        <dbReference type="Proteomes" id="UP000192343"/>
    </source>
</evidence>
<name>A0A1Y1RVA5_9SPIO</name>
<proteinExistence type="predicted"/>
<keyword evidence="1" id="KW-1133">Transmembrane helix</keyword>
<dbReference type="RefSeq" id="WP_083051944.1">
    <property type="nucleotide sequence ID" value="NZ_CAXXQO010000002.1"/>
</dbReference>
<keyword evidence="1" id="KW-0812">Transmembrane</keyword>
<keyword evidence="1" id="KW-0472">Membrane</keyword>
<dbReference type="Proteomes" id="UP000192343">
    <property type="component" value="Unassembled WGS sequence"/>
</dbReference>
<dbReference type="EMBL" id="MWQY01000017">
    <property type="protein sequence ID" value="ORC33907.1"/>
    <property type="molecule type" value="Genomic_DNA"/>
</dbReference>
<evidence type="ECO:0000313" key="2">
    <source>
        <dbReference type="EMBL" id="ORC33907.1"/>
    </source>
</evidence>
<protein>
    <submittedName>
        <fullName evidence="2">Uncharacterized protein</fullName>
    </submittedName>
</protein>
<reference evidence="2 3" key="1">
    <citation type="submission" date="2017-03" db="EMBL/GenBank/DDBJ databases">
        <title>Draft Genome sequence of Marispirochaeta sp. strain JC444.</title>
        <authorList>
            <person name="Shivani Y."/>
            <person name="Subhash Y."/>
            <person name="Sasikala C."/>
            <person name="Ramana C."/>
        </authorList>
    </citation>
    <scope>NUCLEOTIDE SEQUENCE [LARGE SCALE GENOMIC DNA]</scope>
    <source>
        <strain evidence="2 3">JC444</strain>
    </source>
</reference>
<dbReference type="AlphaFoldDB" id="A0A1Y1RVA5"/>
<organism evidence="2 3">
    <name type="scientific">Marispirochaeta aestuarii</name>
    <dbReference type="NCBI Taxonomy" id="1963862"/>
    <lineage>
        <taxon>Bacteria</taxon>
        <taxon>Pseudomonadati</taxon>
        <taxon>Spirochaetota</taxon>
        <taxon>Spirochaetia</taxon>
        <taxon>Spirochaetales</taxon>
        <taxon>Spirochaetaceae</taxon>
        <taxon>Marispirochaeta</taxon>
    </lineage>
</organism>
<feature type="transmembrane region" description="Helical" evidence="1">
    <location>
        <begin position="12"/>
        <end position="36"/>
    </location>
</feature>
<evidence type="ECO:0000256" key="1">
    <source>
        <dbReference type="SAM" id="Phobius"/>
    </source>
</evidence>
<feature type="transmembrane region" description="Helical" evidence="1">
    <location>
        <begin position="56"/>
        <end position="75"/>
    </location>
</feature>
<dbReference type="STRING" id="1963862.B4O97_14700"/>
<keyword evidence="3" id="KW-1185">Reference proteome</keyword>
<sequence length="78" mass="8604">MKWTAKNRPVLYRLLFLGALTGTLAWALLEMLLSLLGFSFSLEAGPVGFDIHVVSFWVRVNPGTLAGLPAAWLLFKSL</sequence>
<accession>A0A1Y1RVA5</accession>
<comment type="caution">
    <text evidence="2">The sequence shown here is derived from an EMBL/GenBank/DDBJ whole genome shotgun (WGS) entry which is preliminary data.</text>
</comment>
<gene>
    <name evidence="2" type="ORF">B4O97_14700</name>
</gene>